<dbReference type="CDD" id="cd13906">
    <property type="entry name" value="CuRO_3_CumA_like"/>
    <property type="match status" value="1"/>
</dbReference>
<dbReference type="GO" id="GO:0005507">
    <property type="term" value="F:copper ion binding"/>
    <property type="evidence" value="ECO:0007669"/>
    <property type="project" value="InterPro"/>
</dbReference>
<dbReference type="PANTHER" id="PTHR11709:SF2">
    <property type="entry name" value="MULTICOPPER OXIDASE LPR1"/>
    <property type="match status" value="1"/>
</dbReference>
<proteinExistence type="predicted"/>
<comment type="caution">
    <text evidence="5">The sequence shown here is derived from an EMBL/GenBank/DDBJ whole genome shotgun (WGS) entry which is preliminary data.</text>
</comment>
<keyword evidence="1" id="KW-0479">Metal-binding</keyword>
<dbReference type="InterPro" id="IPR011707">
    <property type="entry name" value="Cu-oxidase-like_N"/>
</dbReference>
<feature type="domain" description="Plastocyanin-like" evidence="3">
    <location>
        <begin position="366"/>
        <end position="462"/>
    </location>
</feature>
<dbReference type="Pfam" id="PF07732">
    <property type="entry name" value="Cu-oxidase_3"/>
    <property type="match status" value="1"/>
</dbReference>
<dbReference type="OrthoDB" id="9757546at2"/>
<dbReference type="InterPro" id="IPR011706">
    <property type="entry name" value="Cu-oxidase_C"/>
</dbReference>
<reference evidence="6" key="1">
    <citation type="submission" date="2016-06" db="EMBL/GenBank/DDBJ databases">
        <title>NZP2037 Pacbio-Illumina hybrid assembly.</title>
        <authorList>
            <person name="Ramsay J.P."/>
        </authorList>
    </citation>
    <scope>NUCLEOTIDE SEQUENCE [LARGE SCALE GENOMIC DNA]</scope>
    <source>
        <strain evidence="6">R7ANS::ICEMlSym2042</strain>
    </source>
</reference>
<evidence type="ECO:0000313" key="5">
    <source>
        <dbReference type="EMBL" id="OBP69597.1"/>
    </source>
</evidence>
<dbReference type="GO" id="GO:0030288">
    <property type="term" value="C:outer membrane-bounded periplasmic space"/>
    <property type="evidence" value="ECO:0007669"/>
    <property type="project" value="TreeGrafter"/>
</dbReference>
<protein>
    <submittedName>
        <fullName evidence="5">Copper oxidase</fullName>
    </submittedName>
</protein>
<dbReference type="InterPro" id="IPR002355">
    <property type="entry name" value="Cu_oxidase_Cu_BS"/>
</dbReference>
<dbReference type="InterPro" id="IPR006311">
    <property type="entry name" value="TAT_signal"/>
</dbReference>
<dbReference type="PROSITE" id="PS51318">
    <property type="entry name" value="TAT"/>
    <property type="match status" value="1"/>
</dbReference>
<evidence type="ECO:0000313" key="6">
    <source>
        <dbReference type="Proteomes" id="UP000093748"/>
    </source>
</evidence>
<dbReference type="GO" id="GO:0016491">
    <property type="term" value="F:oxidoreductase activity"/>
    <property type="evidence" value="ECO:0007669"/>
    <property type="project" value="UniProtKB-KW"/>
</dbReference>
<organism evidence="5 6">
    <name type="scientific">Rhizobium loti</name>
    <name type="common">Mesorhizobium loti</name>
    <dbReference type="NCBI Taxonomy" id="381"/>
    <lineage>
        <taxon>Bacteria</taxon>
        <taxon>Pseudomonadati</taxon>
        <taxon>Pseudomonadota</taxon>
        <taxon>Alphaproteobacteria</taxon>
        <taxon>Hyphomicrobiales</taxon>
        <taxon>Phyllobacteriaceae</taxon>
        <taxon>Mesorhizobium</taxon>
    </lineage>
</organism>
<dbReference type="Gene3D" id="2.60.40.420">
    <property type="entry name" value="Cupredoxins - blue copper proteins"/>
    <property type="match status" value="3"/>
</dbReference>
<dbReference type="Pfam" id="PF07731">
    <property type="entry name" value="Cu-oxidase_2"/>
    <property type="match status" value="1"/>
</dbReference>
<dbReference type="InterPro" id="IPR045087">
    <property type="entry name" value="Cu-oxidase_fam"/>
</dbReference>
<dbReference type="RefSeq" id="WP_032928730.1">
    <property type="nucleotide sequence ID" value="NZ_LZTH01000004.1"/>
</dbReference>
<dbReference type="CDD" id="cd13861">
    <property type="entry name" value="CuRO_1_CumA_like"/>
    <property type="match status" value="1"/>
</dbReference>
<dbReference type="InterPro" id="IPR008972">
    <property type="entry name" value="Cupredoxin"/>
</dbReference>
<dbReference type="PANTHER" id="PTHR11709">
    <property type="entry name" value="MULTI-COPPER OXIDASE"/>
    <property type="match status" value="1"/>
</dbReference>
<accession>A0A1A5JNA7</accession>
<evidence type="ECO:0000259" key="4">
    <source>
        <dbReference type="Pfam" id="PF07732"/>
    </source>
</evidence>
<keyword evidence="2" id="KW-0560">Oxidoreductase</keyword>
<dbReference type="PROSITE" id="PS00080">
    <property type="entry name" value="MULTICOPPER_OXIDASE2"/>
    <property type="match status" value="1"/>
</dbReference>
<evidence type="ECO:0000256" key="2">
    <source>
        <dbReference type="ARBA" id="ARBA00023002"/>
    </source>
</evidence>
<dbReference type="AlphaFoldDB" id="A0A1A5JNA7"/>
<dbReference type="EMBL" id="LZTJ01000034">
    <property type="protein sequence ID" value="OBP69597.1"/>
    <property type="molecule type" value="Genomic_DNA"/>
</dbReference>
<dbReference type="SUPFAM" id="SSF49503">
    <property type="entry name" value="Cupredoxins"/>
    <property type="match status" value="3"/>
</dbReference>
<dbReference type="Proteomes" id="UP000093748">
    <property type="component" value="Unassembled WGS sequence"/>
</dbReference>
<feature type="domain" description="Plastocyanin-like" evidence="4">
    <location>
        <begin position="53"/>
        <end position="160"/>
    </location>
</feature>
<name>A0A1A5JNA7_RHILI</name>
<evidence type="ECO:0000256" key="1">
    <source>
        <dbReference type="ARBA" id="ARBA00022723"/>
    </source>
</evidence>
<evidence type="ECO:0000259" key="3">
    <source>
        <dbReference type="Pfam" id="PF07731"/>
    </source>
</evidence>
<dbReference type="GeneID" id="66685978"/>
<sequence>MTGWTRRGLLKTAAVAGATGVGLSAIGRLGGLAAASPEPMVLQTAKIQARLMDIGPTNNVLTYGNAGMPPVLRMKKGEPFAARLVNAIDDPTTIHWHGIRLPNKMDGVPFLVQPYVYTGDHFDYAFTPPDAGTFWYHPHCNTLEQMGHGLTGVIVVENPNDPKFDAEFVLNLRDWRLGDDGQFIDQFRPRDAAKTGTYGTVRTANWLDQPQYDAPAGGLVRLRVAITDVTRIYAFRVDGAEAIVMALDGNPVPERFSPDALLLGPGQRMELAIRMPDQEGAVVSLRDVRGTKPKILATVRATGSSLKRDVRDVAPLEVNPVAEVDLSAAQHISLALSATAENVPSDGICGSLGYSFWAINKVPWPGDTSDPTAPLAELKLGKSYVIDMENLTPQSHPMHLHGMGFKVLSSSTRPVQPLISDTYLIQPNEKVQLGFVADNPGDWLLHCHIIEHQKSGMTSYVRVV</sequence>
<gene>
    <name evidence="5" type="ORF">BAE39_24930</name>
</gene>